<dbReference type="InterPro" id="IPR050567">
    <property type="entry name" value="Mitochondrial_Carrier"/>
</dbReference>
<keyword evidence="5" id="KW-0677">Repeat</keyword>
<keyword evidence="4 9" id="KW-0812">Transmembrane</keyword>
<comment type="subcellular location">
    <subcellularLocation>
        <location evidence="1">Mitochondrion membrane</location>
        <topology evidence="1">Multi-pass membrane protein</topology>
    </subcellularLocation>
</comment>
<dbReference type="InterPro" id="IPR023395">
    <property type="entry name" value="MCP_dom_sf"/>
</dbReference>
<proteinExistence type="inferred from homology"/>
<evidence type="ECO:0000256" key="6">
    <source>
        <dbReference type="ARBA" id="ARBA00022989"/>
    </source>
</evidence>
<reference evidence="12 13" key="1">
    <citation type="submission" date="2025-05" db="UniProtKB">
        <authorList>
            <consortium name="RefSeq"/>
        </authorList>
    </citation>
    <scope>IDENTIFICATION</scope>
</reference>
<evidence type="ECO:0000313" key="12">
    <source>
        <dbReference type="RefSeq" id="XP_065662369.1"/>
    </source>
</evidence>
<keyword evidence="3 10" id="KW-0813">Transport</keyword>
<feature type="repeat" description="Solcar" evidence="9">
    <location>
        <begin position="108"/>
        <end position="198"/>
    </location>
</feature>
<dbReference type="RefSeq" id="XP_065662369.1">
    <property type="nucleotide sequence ID" value="XM_065806297.1"/>
</dbReference>
<dbReference type="RefSeq" id="XP_065662370.1">
    <property type="nucleotide sequence ID" value="XM_065806298.1"/>
</dbReference>
<dbReference type="Gene3D" id="1.50.40.10">
    <property type="entry name" value="Mitochondrial carrier domain"/>
    <property type="match status" value="2"/>
</dbReference>
<dbReference type="PROSITE" id="PS50920">
    <property type="entry name" value="SOLCAR"/>
    <property type="match status" value="3"/>
</dbReference>
<dbReference type="PANTHER" id="PTHR45624">
    <property type="entry name" value="MITOCHONDRIAL BASIC AMINO ACIDS TRANSPORTER-RELATED"/>
    <property type="match status" value="1"/>
</dbReference>
<evidence type="ECO:0000313" key="11">
    <source>
        <dbReference type="Proteomes" id="UP001652625"/>
    </source>
</evidence>
<dbReference type="InterPro" id="IPR018108">
    <property type="entry name" value="MCP_transmembrane"/>
</dbReference>
<evidence type="ECO:0000313" key="13">
    <source>
        <dbReference type="RefSeq" id="XP_065662370.1"/>
    </source>
</evidence>
<evidence type="ECO:0000256" key="3">
    <source>
        <dbReference type="ARBA" id="ARBA00022448"/>
    </source>
</evidence>
<dbReference type="SUPFAM" id="SSF103506">
    <property type="entry name" value="Mitochondrial carrier"/>
    <property type="match status" value="1"/>
</dbReference>
<dbReference type="PANTHER" id="PTHR45624:SF10">
    <property type="entry name" value="SLC (SOLUTE CARRIER) HOMOLOG"/>
    <property type="match status" value="1"/>
</dbReference>
<dbReference type="InterPro" id="IPR002067">
    <property type="entry name" value="MCP"/>
</dbReference>
<evidence type="ECO:0000256" key="7">
    <source>
        <dbReference type="ARBA" id="ARBA00023128"/>
    </source>
</evidence>
<protein>
    <submittedName>
        <fullName evidence="12 13">Mitochondrial basic amino acids transporter isoform X2</fullName>
    </submittedName>
</protein>
<dbReference type="PRINTS" id="PR00926">
    <property type="entry name" value="MITOCARRIER"/>
</dbReference>
<evidence type="ECO:0000256" key="10">
    <source>
        <dbReference type="RuleBase" id="RU000488"/>
    </source>
</evidence>
<evidence type="ECO:0000256" key="2">
    <source>
        <dbReference type="ARBA" id="ARBA00006375"/>
    </source>
</evidence>
<keyword evidence="7" id="KW-0496">Mitochondrion</keyword>
<gene>
    <name evidence="12 13" type="primary">LOC101236274</name>
</gene>
<keyword evidence="6" id="KW-1133">Transmembrane helix</keyword>
<organism evidence="11 12">
    <name type="scientific">Hydra vulgaris</name>
    <name type="common">Hydra</name>
    <name type="synonym">Hydra attenuata</name>
    <dbReference type="NCBI Taxonomy" id="6087"/>
    <lineage>
        <taxon>Eukaryota</taxon>
        <taxon>Metazoa</taxon>
        <taxon>Cnidaria</taxon>
        <taxon>Hydrozoa</taxon>
        <taxon>Hydroidolina</taxon>
        <taxon>Anthoathecata</taxon>
        <taxon>Aplanulata</taxon>
        <taxon>Hydridae</taxon>
        <taxon>Hydra</taxon>
    </lineage>
</organism>
<feature type="repeat" description="Solcar" evidence="9">
    <location>
        <begin position="11"/>
        <end position="100"/>
    </location>
</feature>
<evidence type="ECO:0000256" key="4">
    <source>
        <dbReference type="ARBA" id="ARBA00022692"/>
    </source>
</evidence>
<evidence type="ECO:0000256" key="8">
    <source>
        <dbReference type="ARBA" id="ARBA00023136"/>
    </source>
</evidence>
<dbReference type="Pfam" id="PF00153">
    <property type="entry name" value="Mito_carr"/>
    <property type="match status" value="3"/>
</dbReference>
<accession>A0ABM4CKR6</accession>
<keyword evidence="11" id="KW-1185">Reference proteome</keyword>
<comment type="similarity">
    <text evidence="2 10">Belongs to the mitochondrial carrier (TC 2.A.29) family.</text>
</comment>
<name>A0ABM4CKR6_HYDVU</name>
<feature type="repeat" description="Solcar" evidence="9">
    <location>
        <begin position="209"/>
        <end position="294"/>
    </location>
</feature>
<dbReference type="GeneID" id="101236274"/>
<keyword evidence="8 9" id="KW-0472">Membrane</keyword>
<sequence length="303" mass="33326">MTRKENSVYVLDILADLTCGWISGCGGVLVSHPLDTVKARLQTQGVNTNGNIYSGTWDCFTKTLRQEKFSGLFKGMSSPLIGTAFWNAVVFSSYGNSIRFLAGDNIGDRHLTKNVFLAGMITGAIQTVVICPLELTKTRLQIQSCPKSTLYNGLQDCIIKILKKDGLKGLFKGFWATFYRDIIGFPAYFCCFEGFCCLISNEGHPYEDLGPSPLALSGGCAGAFSWAVVFPIDVIKSRIQADHGNNFSGFWDCLRKSYSNEGAKIFIHGLIPTVLRGFPMNAAIFSIYTILMRSYRSVESSVS</sequence>
<evidence type="ECO:0000256" key="5">
    <source>
        <dbReference type="ARBA" id="ARBA00022737"/>
    </source>
</evidence>
<evidence type="ECO:0000256" key="9">
    <source>
        <dbReference type="PROSITE-ProRule" id="PRU00282"/>
    </source>
</evidence>
<evidence type="ECO:0000256" key="1">
    <source>
        <dbReference type="ARBA" id="ARBA00004225"/>
    </source>
</evidence>
<dbReference type="Proteomes" id="UP001652625">
    <property type="component" value="Chromosome 09"/>
</dbReference>